<evidence type="ECO:0000313" key="4">
    <source>
        <dbReference type="Proteomes" id="UP001415857"/>
    </source>
</evidence>
<reference evidence="3 4" key="1">
    <citation type="journal article" date="2024" name="Plant J.">
        <title>Genome sequences and population genomics reveal climatic adaptation and genomic divergence between two closely related sweetgum species.</title>
        <authorList>
            <person name="Xu W.Q."/>
            <person name="Ren C.Q."/>
            <person name="Zhang X.Y."/>
            <person name="Comes H.P."/>
            <person name="Liu X.H."/>
            <person name="Li Y.G."/>
            <person name="Kettle C.J."/>
            <person name="Jalonen R."/>
            <person name="Gaisberger H."/>
            <person name="Ma Y.Z."/>
            <person name="Qiu Y.X."/>
        </authorList>
    </citation>
    <scope>NUCLEOTIDE SEQUENCE [LARGE SCALE GENOMIC DNA]</scope>
    <source>
        <strain evidence="3">Hangzhou</strain>
    </source>
</reference>
<dbReference type="AlphaFoldDB" id="A0AAP0RZR6"/>
<dbReference type="InterPro" id="IPR040618">
    <property type="entry name" value="Pre-Nudix"/>
</dbReference>
<comment type="caution">
    <text evidence="3">The sequence shown here is derived from an EMBL/GenBank/DDBJ whole genome shotgun (WGS) entry which is preliminary data.</text>
</comment>
<protein>
    <recommendedName>
        <fullName evidence="2">Pre-nudix hydrolase domain-containing protein</fullName>
    </recommendedName>
</protein>
<proteinExistence type="predicted"/>
<feature type="domain" description="Pre-nudix hydrolase" evidence="2">
    <location>
        <begin position="97"/>
        <end position="132"/>
    </location>
</feature>
<evidence type="ECO:0000313" key="3">
    <source>
        <dbReference type="EMBL" id="KAK9284419.1"/>
    </source>
</evidence>
<sequence>MGLATAHVEPKGKDITRPFPKRGDVKKNIKRKLVEPVKKGVSKMAKVVAITKTPKPGKVVAVEEGLNMAVDPPTSLLVGKQDGPDENGVQQNELPNARDDGYGGVRVQMKEPMDSQVFASWLRASLPKWKRQIYFGSSCGRPFGSFSIALAPNTNTSWPGASYKMSSAKFIMAKLIIFLLALWLSVSRRNCAQTEVYGDGITAPNACLNCTICPYPCHPQPPPPLGNPSYGAPSPPSGLGNCPETPVQCCRYSPLTPYTCLPYNKYSASQPLALYIKPPCTISSATFLLFLFEFVF</sequence>
<gene>
    <name evidence="3" type="ORF">L1049_023591</name>
</gene>
<keyword evidence="4" id="KW-1185">Reference proteome</keyword>
<dbReference type="Pfam" id="PF18290">
    <property type="entry name" value="Nudix_hydro"/>
    <property type="match status" value="1"/>
</dbReference>
<evidence type="ECO:0000256" key="1">
    <source>
        <dbReference type="SAM" id="MobiDB-lite"/>
    </source>
</evidence>
<dbReference type="Proteomes" id="UP001415857">
    <property type="component" value="Unassembled WGS sequence"/>
</dbReference>
<feature type="compositionally biased region" description="Basic and acidic residues" evidence="1">
    <location>
        <begin position="8"/>
        <end position="24"/>
    </location>
</feature>
<feature type="region of interest" description="Disordered" evidence="1">
    <location>
        <begin position="1"/>
        <end position="24"/>
    </location>
</feature>
<name>A0AAP0RZR6_LIQFO</name>
<dbReference type="EMBL" id="JBBPBK010000005">
    <property type="protein sequence ID" value="KAK9284419.1"/>
    <property type="molecule type" value="Genomic_DNA"/>
</dbReference>
<feature type="region of interest" description="Disordered" evidence="1">
    <location>
        <begin position="81"/>
        <end position="100"/>
    </location>
</feature>
<accession>A0AAP0RZR6</accession>
<evidence type="ECO:0000259" key="2">
    <source>
        <dbReference type="Pfam" id="PF18290"/>
    </source>
</evidence>
<organism evidence="3 4">
    <name type="scientific">Liquidambar formosana</name>
    <name type="common">Formosan gum</name>
    <dbReference type="NCBI Taxonomy" id="63359"/>
    <lineage>
        <taxon>Eukaryota</taxon>
        <taxon>Viridiplantae</taxon>
        <taxon>Streptophyta</taxon>
        <taxon>Embryophyta</taxon>
        <taxon>Tracheophyta</taxon>
        <taxon>Spermatophyta</taxon>
        <taxon>Magnoliopsida</taxon>
        <taxon>eudicotyledons</taxon>
        <taxon>Gunneridae</taxon>
        <taxon>Pentapetalae</taxon>
        <taxon>Saxifragales</taxon>
        <taxon>Altingiaceae</taxon>
        <taxon>Liquidambar</taxon>
    </lineage>
</organism>